<evidence type="ECO:0000313" key="1">
    <source>
        <dbReference type="EMBL" id="MBS4198710.1"/>
    </source>
</evidence>
<dbReference type="PROSITE" id="PS51257">
    <property type="entry name" value="PROKAR_LIPOPROTEIN"/>
    <property type="match status" value="1"/>
</dbReference>
<dbReference type="Gene3D" id="3.40.190.10">
    <property type="entry name" value="Periplasmic binding protein-like II"/>
    <property type="match status" value="2"/>
</dbReference>
<dbReference type="EMBL" id="JAGYPJ010000001">
    <property type="protein sequence ID" value="MBS4198710.1"/>
    <property type="molecule type" value="Genomic_DNA"/>
</dbReference>
<dbReference type="Pfam" id="PF16868">
    <property type="entry name" value="NMT1_3"/>
    <property type="match status" value="1"/>
</dbReference>
<gene>
    <name evidence="1" type="ORF">KHA93_03470</name>
</gene>
<dbReference type="Proteomes" id="UP000682713">
    <property type="component" value="Unassembled WGS sequence"/>
</dbReference>
<keyword evidence="2" id="KW-1185">Reference proteome</keyword>
<proteinExistence type="predicted"/>
<sequence>MKIKSLFLGAALIIILSILLTGCGSSQKDGGNKSGGNKGTENAENGKKDYGIKFLSIATGGTGGTYYPLGGNFASMIQDATGIDSNAVTSNASAENMALMKKKEVEVAFTQTDIATYANEGTMMFNGEKVDNIRGLGTLYPETIQIVTTSKTGIKSVEDLKGKSVSIGEAGSGTRANAEQILEMYGMTVDDLKSRNLSFDDSTTGIQDGTIDAAFITAGTPTGAVEGLAATEDVAIVPIDSDKIDALIDKYPYYSKETISSGTYPSIKTNIETVAVQAMLVVRSDLKDDLVYDIAKAIFENTDKIGHAKGKLIKAENALNGMGIEIHPGAKKYFDEKGVSAK</sequence>
<protein>
    <submittedName>
        <fullName evidence="1">TAXI family TRAP transporter solute-binding subunit</fullName>
    </submittedName>
</protein>
<accession>A0A942YKL6</accession>
<dbReference type="RefSeq" id="WP_213109444.1">
    <property type="nucleotide sequence ID" value="NZ_JAGYPJ010000001.1"/>
</dbReference>
<dbReference type="PANTHER" id="PTHR42941">
    <property type="entry name" value="SLL1037 PROTEIN"/>
    <property type="match status" value="1"/>
</dbReference>
<organism evidence="1 2">
    <name type="scientific">Lederbergia citrisecunda</name>
    <dbReference type="NCBI Taxonomy" id="2833583"/>
    <lineage>
        <taxon>Bacteria</taxon>
        <taxon>Bacillati</taxon>
        <taxon>Bacillota</taxon>
        <taxon>Bacilli</taxon>
        <taxon>Bacillales</taxon>
        <taxon>Bacillaceae</taxon>
        <taxon>Lederbergia</taxon>
    </lineage>
</organism>
<dbReference type="InterPro" id="IPR011852">
    <property type="entry name" value="TRAP_TAXI"/>
</dbReference>
<dbReference type="SUPFAM" id="SSF53850">
    <property type="entry name" value="Periplasmic binding protein-like II"/>
    <property type="match status" value="1"/>
</dbReference>
<name>A0A942YKL6_9BACI</name>
<dbReference type="AlphaFoldDB" id="A0A942YKL6"/>
<dbReference type="PANTHER" id="PTHR42941:SF1">
    <property type="entry name" value="SLL1037 PROTEIN"/>
    <property type="match status" value="1"/>
</dbReference>
<reference evidence="1 2" key="1">
    <citation type="submission" date="2021-05" db="EMBL/GenBank/DDBJ databases">
        <title>Novel Bacillus species.</title>
        <authorList>
            <person name="Liu G."/>
        </authorList>
    </citation>
    <scope>NUCLEOTIDE SEQUENCE [LARGE SCALE GENOMIC DNA]</scope>
    <source>
        <strain evidence="1 2">FJAT-49732</strain>
    </source>
</reference>
<dbReference type="CDD" id="cd13567">
    <property type="entry name" value="PBP2_TtGluBP"/>
    <property type="match status" value="1"/>
</dbReference>
<evidence type="ECO:0000313" key="2">
    <source>
        <dbReference type="Proteomes" id="UP000682713"/>
    </source>
</evidence>
<comment type="caution">
    <text evidence="1">The sequence shown here is derived from an EMBL/GenBank/DDBJ whole genome shotgun (WGS) entry which is preliminary data.</text>
</comment>
<dbReference type="NCBIfam" id="TIGR02122">
    <property type="entry name" value="TRAP_TAXI"/>
    <property type="match status" value="1"/>
</dbReference>